<accession>A0ABS6BJI0</accession>
<evidence type="ECO:0000313" key="9">
    <source>
        <dbReference type="Proteomes" id="UP000776276"/>
    </source>
</evidence>
<dbReference type="EC" id="1.13.12.3" evidence="3"/>
<comment type="catalytic activity">
    <reaction evidence="6">
        <text>L-tryptophan + O2 = indole-3-acetamide + CO2 + H2O</text>
        <dbReference type="Rhea" id="RHEA:16165"/>
        <dbReference type="ChEBI" id="CHEBI:15377"/>
        <dbReference type="ChEBI" id="CHEBI:15379"/>
        <dbReference type="ChEBI" id="CHEBI:16031"/>
        <dbReference type="ChEBI" id="CHEBI:16526"/>
        <dbReference type="ChEBI" id="CHEBI:57912"/>
        <dbReference type="EC" id="1.13.12.3"/>
    </reaction>
</comment>
<evidence type="ECO:0000256" key="6">
    <source>
        <dbReference type="ARBA" id="ARBA00047321"/>
    </source>
</evidence>
<name>A0ABS6BJI0_9SPHN</name>
<evidence type="ECO:0000256" key="2">
    <source>
        <dbReference type="ARBA" id="ARBA00005833"/>
    </source>
</evidence>
<dbReference type="Proteomes" id="UP000776276">
    <property type="component" value="Unassembled WGS sequence"/>
</dbReference>
<dbReference type="PANTHER" id="PTHR10742:SF410">
    <property type="entry name" value="LYSINE-SPECIFIC HISTONE DEMETHYLASE 2"/>
    <property type="match status" value="1"/>
</dbReference>
<evidence type="ECO:0000256" key="1">
    <source>
        <dbReference type="ARBA" id="ARBA00004814"/>
    </source>
</evidence>
<reference evidence="8 9" key="1">
    <citation type="submission" date="2021-06" db="EMBL/GenBank/DDBJ databases">
        <title>Sphingomonas sp. XMGL2, whole genome shotgun sequencing project.</title>
        <authorList>
            <person name="Zhao G."/>
            <person name="Shen L."/>
        </authorList>
    </citation>
    <scope>NUCLEOTIDE SEQUENCE [LARGE SCALE GENOMIC DNA]</scope>
    <source>
        <strain evidence="8 9">XMGL2</strain>
    </source>
</reference>
<sequence length="406" mass="41858">MTERVDVAIIGGGAAGIAAARHLSGQGRTALIVEAGARLGGRAHTVDLAGLPLDLGCGWLHSAERNPLVSLAEAKGLKVDRSEAAWGRQLRNIGAPAGDQHAAWAAYERFVESLASDPPPGDRAGDALAGEPWRPFIDALSSFINGVETDQLSARDFTAYDTAASETNWRLPSGYGAFIVSLADGLPVALGTRVEAIAEEAGGVRVDTARGTIRAGAAIVTLSTGALARGTIRFDPAVDDHLHAAAQLPLGLADKLFLSIAEPEAVPAESHLLGRFDDAATGSYYLRPFGRPVVECFLGGAHARALEEQDAAAFAIEELGSLLGASFARGLAPIAVTRWAAEPGIFGSYSHALPGHAAARAVLARPASERLAFAGEACSAQDFSTVHGAWASGIAAARWIAGGGAR</sequence>
<evidence type="ECO:0000313" key="8">
    <source>
        <dbReference type="EMBL" id="MBU3077350.1"/>
    </source>
</evidence>
<comment type="similarity">
    <text evidence="2">Belongs to the tryptophan 2-monooxygenase family.</text>
</comment>
<dbReference type="InterPro" id="IPR050281">
    <property type="entry name" value="Flavin_monoamine_oxidase"/>
</dbReference>
<feature type="domain" description="Amine oxidase" evidence="7">
    <location>
        <begin position="15"/>
        <end position="398"/>
    </location>
</feature>
<gene>
    <name evidence="8" type="ORF">KOF26_05665</name>
</gene>
<proteinExistence type="inferred from homology"/>
<organism evidence="8 9">
    <name type="scientific">Sphingomonas quercus</name>
    <dbReference type="NCBI Taxonomy" id="2842451"/>
    <lineage>
        <taxon>Bacteria</taxon>
        <taxon>Pseudomonadati</taxon>
        <taxon>Pseudomonadota</taxon>
        <taxon>Alphaproteobacteria</taxon>
        <taxon>Sphingomonadales</taxon>
        <taxon>Sphingomonadaceae</taxon>
        <taxon>Sphingomonas</taxon>
    </lineage>
</organism>
<comment type="pathway">
    <text evidence="1">Plant hormone metabolism; auxin biosynthesis.</text>
</comment>
<evidence type="ECO:0000256" key="4">
    <source>
        <dbReference type="ARBA" id="ARBA00017871"/>
    </source>
</evidence>
<evidence type="ECO:0000256" key="5">
    <source>
        <dbReference type="ARBA" id="ARBA00023070"/>
    </source>
</evidence>
<keyword evidence="9" id="KW-1185">Reference proteome</keyword>
<dbReference type="PANTHER" id="PTHR10742">
    <property type="entry name" value="FLAVIN MONOAMINE OXIDASE"/>
    <property type="match status" value="1"/>
</dbReference>
<evidence type="ECO:0000259" key="7">
    <source>
        <dbReference type="Pfam" id="PF01593"/>
    </source>
</evidence>
<keyword evidence="5" id="KW-0073">Auxin biosynthesis</keyword>
<dbReference type="Pfam" id="PF01593">
    <property type="entry name" value="Amino_oxidase"/>
    <property type="match status" value="1"/>
</dbReference>
<dbReference type="InterPro" id="IPR002937">
    <property type="entry name" value="Amino_oxidase"/>
</dbReference>
<comment type="caution">
    <text evidence="8">The sequence shown here is derived from an EMBL/GenBank/DDBJ whole genome shotgun (WGS) entry which is preliminary data.</text>
</comment>
<dbReference type="EMBL" id="JAHKRT010000002">
    <property type="protein sequence ID" value="MBU3077350.1"/>
    <property type="molecule type" value="Genomic_DNA"/>
</dbReference>
<dbReference type="RefSeq" id="WP_216321424.1">
    <property type="nucleotide sequence ID" value="NZ_JAHKRT010000002.1"/>
</dbReference>
<protein>
    <recommendedName>
        <fullName evidence="4">Tryptophan 2-monooxygenase</fullName>
        <ecNumber evidence="3">1.13.12.3</ecNumber>
    </recommendedName>
</protein>
<evidence type="ECO:0000256" key="3">
    <source>
        <dbReference type="ARBA" id="ARBA00012535"/>
    </source>
</evidence>